<protein>
    <submittedName>
        <fullName evidence="3">Uncharacterized protein</fullName>
    </submittedName>
</protein>
<name>A0AAF3ENP3_9BILA</name>
<dbReference type="Proteomes" id="UP000887575">
    <property type="component" value="Unassembled WGS sequence"/>
</dbReference>
<proteinExistence type="predicted"/>
<accession>A0AAF3ENP3</accession>
<organism evidence="2 3">
    <name type="scientific">Mesorhabditis belari</name>
    <dbReference type="NCBI Taxonomy" id="2138241"/>
    <lineage>
        <taxon>Eukaryota</taxon>
        <taxon>Metazoa</taxon>
        <taxon>Ecdysozoa</taxon>
        <taxon>Nematoda</taxon>
        <taxon>Chromadorea</taxon>
        <taxon>Rhabditida</taxon>
        <taxon>Rhabditina</taxon>
        <taxon>Rhabditomorpha</taxon>
        <taxon>Rhabditoidea</taxon>
        <taxon>Rhabditidae</taxon>
        <taxon>Mesorhabditinae</taxon>
        <taxon>Mesorhabditis</taxon>
    </lineage>
</organism>
<dbReference type="WBParaSite" id="MBELARI_LOCUS15677">
    <property type="protein sequence ID" value="MBELARI_LOCUS15677"/>
    <property type="gene ID" value="MBELARI_LOCUS15677"/>
</dbReference>
<evidence type="ECO:0000313" key="2">
    <source>
        <dbReference type="Proteomes" id="UP000887575"/>
    </source>
</evidence>
<feature type="chain" id="PRO_5041952256" evidence="1">
    <location>
        <begin position="21"/>
        <end position="84"/>
    </location>
</feature>
<feature type="signal peptide" evidence="1">
    <location>
        <begin position="1"/>
        <end position="20"/>
    </location>
</feature>
<evidence type="ECO:0000256" key="1">
    <source>
        <dbReference type="SAM" id="SignalP"/>
    </source>
</evidence>
<evidence type="ECO:0000313" key="3">
    <source>
        <dbReference type="WBParaSite" id="MBELARI_LOCUS15677"/>
    </source>
</evidence>
<dbReference type="AlphaFoldDB" id="A0AAF3ENP3"/>
<sequence>MMRFLFWIMFTFWAFDSTTAKRCEREECAPFFCLIISDMFDRDGLYVCTKDPDCGPSAKQFCHHQMLLGRQAQCRGIDGISYCY</sequence>
<keyword evidence="2" id="KW-1185">Reference proteome</keyword>
<keyword evidence="1" id="KW-0732">Signal</keyword>
<reference evidence="3" key="1">
    <citation type="submission" date="2024-02" db="UniProtKB">
        <authorList>
            <consortium name="WormBaseParasite"/>
        </authorList>
    </citation>
    <scope>IDENTIFICATION</scope>
</reference>